<dbReference type="GeneID" id="59259417"/>
<dbReference type="RefSeq" id="XP_037192820.1">
    <property type="nucleotide sequence ID" value="XM_037335725.1"/>
</dbReference>
<comment type="caution">
    <text evidence="1">The sequence shown here is derived from an EMBL/GenBank/DDBJ whole genome shotgun (WGS) entry which is preliminary data.</text>
</comment>
<evidence type="ECO:0000313" key="1">
    <source>
        <dbReference type="EMBL" id="KAF5873874.1"/>
    </source>
</evidence>
<dbReference type="AlphaFoldDB" id="A0A8H6AUT2"/>
<evidence type="ECO:0000313" key="2">
    <source>
        <dbReference type="Proteomes" id="UP000531561"/>
    </source>
</evidence>
<organism evidence="1 2">
    <name type="scientific">Botrytis fragariae</name>
    <dbReference type="NCBI Taxonomy" id="1964551"/>
    <lineage>
        <taxon>Eukaryota</taxon>
        <taxon>Fungi</taxon>
        <taxon>Dikarya</taxon>
        <taxon>Ascomycota</taxon>
        <taxon>Pezizomycotina</taxon>
        <taxon>Leotiomycetes</taxon>
        <taxon>Helotiales</taxon>
        <taxon>Sclerotiniaceae</taxon>
        <taxon>Botrytis</taxon>
    </lineage>
</organism>
<sequence>MTRCSVRGTHIDRVGVVYTSANRITFDEDVAHDLRFVWFNDNRNVEHHSASVNINLAREKGALKSNDPSSLRLIIVAED</sequence>
<accession>A0A8H6AUT2</accession>
<protein>
    <submittedName>
        <fullName evidence="1">Uncharacterized protein</fullName>
    </submittedName>
</protein>
<keyword evidence="2" id="KW-1185">Reference proteome</keyword>
<dbReference type="Proteomes" id="UP000531561">
    <property type="component" value="Unassembled WGS sequence"/>
</dbReference>
<reference evidence="1 2" key="1">
    <citation type="journal article" date="2020" name="Phytopathology">
        <title>A high-quality genome resource of Botrytis fragariae, a new and rapidly spreading fungal pathogen causing strawberry gray mold in the U.S.A.</title>
        <authorList>
            <person name="Wu Y."/>
            <person name="Saski C.A."/>
            <person name="Schnabel G."/>
            <person name="Xiao S."/>
            <person name="Hu M."/>
        </authorList>
    </citation>
    <scope>NUCLEOTIDE SEQUENCE [LARGE SCALE GENOMIC DNA]</scope>
    <source>
        <strain evidence="1 2">BVB16</strain>
    </source>
</reference>
<dbReference type="EMBL" id="JABFCT010000008">
    <property type="protein sequence ID" value="KAF5873874.1"/>
    <property type="molecule type" value="Genomic_DNA"/>
</dbReference>
<proteinExistence type="predicted"/>
<name>A0A8H6AUT2_9HELO</name>
<gene>
    <name evidence="1" type="ORF">Bfra_005341</name>
</gene>